<feature type="compositionally biased region" description="Basic residues" evidence="1">
    <location>
        <begin position="44"/>
        <end position="57"/>
    </location>
</feature>
<organism evidence="2 3">
    <name type="scientific">Anaeramoeba flamelloides</name>
    <dbReference type="NCBI Taxonomy" id="1746091"/>
    <lineage>
        <taxon>Eukaryota</taxon>
        <taxon>Metamonada</taxon>
        <taxon>Anaeramoebidae</taxon>
        <taxon>Anaeramoeba</taxon>
    </lineage>
</organism>
<sequence>MSNSTKHLKIEKNKVTRKKPNYTFSPPTKPKKQKNKRNQTTTKTKTKTKKLNAKKKMGMKEKESWFEFGSNHEQTTTKEFQPQPSSSMDLDELELRFKETESQSQPSTIVEEHEVGFQNEFGNCDTGSEASTNTDTETESDGENENQNNRSNKSNSKNEGEDLDSVFDKADSKPKKKDFKTDIGKWNKDSKFKFNVVSNKKSIKEKRRNRFRRSYSRVNRKSNTEHLGWKKKNGLRRVKSDEADDLFVSEFDGFVIMRSSKISKRSPPRVSLTIEEIEKIEQRDLEKQKLEEIENNFRPETEPSKQKKNRPTLFKRIKIKKKKLIKNKK</sequence>
<feature type="compositionally biased region" description="Basic and acidic residues" evidence="1">
    <location>
        <begin position="156"/>
        <end position="182"/>
    </location>
</feature>
<dbReference type="Proteomes" id="UP001150062">
    <property type="component" value="Unassembled WGS sequence"/>
</dbReference>
<feature type="compositionally biased region" description="Basic and acidic residues" evidence="1">
    <location>
        <begin position="291"/>
        <end position="305"/>
    </location>
</feature>
<feature type="region of interest" description="Disordered" evidence="1">
    <location>
        <begin position="291"/>
        <end position="313"/>
    </location>
</feature>
<evidence type="ECO:0000313" key="3">
    <source>
        <dbReference type="Proteomes" id="UP001150062"/>
    </source>
</evidence>
<dbReference type="EMBL" id="JAOAOG010000313">
    <property type="protein sequence ID" value="KAJ6230346.1"/>
    <property type="molecule type" value="Genomic_DNA"/>
</dbReference>
<comment type="caution">
    <text evidence="2">The sequence shown here is derived from an EMBL/GenBank/DDBJ whole genome shotgun (WGS) entry which is preliminary data.</text>
</comment>
<name>A0ABQ8XCS2_9EUKA</name>
<reference evidence="2" key="1">
    <citation type="submission" date="2022-08" db="EMBL/GenBank/DDBJ databases">
        <title>Novel sulfate-reducing endosymbionts in the free-living metamonad Anaeramoeba.</title>
        <authorList>
            <person name="Jerlstrom-Hultqvist J."/>
            <person name="Cepicka I."/>
            <person name="Gallot-Lavallee L."/>
            <person name="Salas-Leiva D."/>
            <person name="Curtis B.A."/>
            <person name="Zahonova K."/>
            <person name="Pipaliya S."/>
            <person name="Dacks J."/>
            <person name="Roger A.J."/>
        </authorList>
    </citation>
    <scope>NUCLEOTIDE SEQUENCE</scope>
    <source>
        <strain evidence="2">Schooner1</strain>
    </source>
</reference>
<proteinExistence type="predicted"/>
<feature type="compositionally biased region" description="Low complexity" evidence="1">
    <location>
        <begin position="145"/>
        <end position="155"/>
    </location>
</feature>
<accession>A0ABQ8XCS2</accession>
<gene>
    <name evidence="2" type="ORF">M0813_06985</name>
</gene>
<feature type="region of interest" description="Disordered" evidence="1">
    <location>
        <begin position="1"/>
        <end position="182"/>
    </location>
</feature>
<protein>
    <submittedName>
        <fullName evidence="2">Uncharacterized protein</fullName>
    </submittedName>
</protein>
<feature type="compositionally biased region" description="Polar residues" evidence="1">
    <location>
        <begin position="125"/>
        <end position="135"/>
    </location>
</feature>
<evidence type="ECO:0000256" key="1">
    <source>
        <dbReference type="SAM" id="MobiDB-lite"/>
    </source>
</evidence>
<feature type="compositionally biased region" description="Polar residues" evidence="1">
    <location>
        <begin position="71"/>
        <end position="88"/>
    </location>
</feature>
<keyword evidence="3" id="KW-1185">Reference proteome</keyword>
<evidence type="ECO:0000313" key="2">
    <source>
        <dbReference type="EMBL" id="KAJ6230346.1"/>
    </source>
</evidence>